<protein>
    <submittedName>
        <fullName evidence="2">Uncharacterized protein</fullName>
    </submittedName>
</protein>
<reference evidence="2 3" key="1">
    <citation type="journal article" date="2018" name="Sci. Rep.">
        <title>Comparative genomics provides insights into the lifestyle and reveals functional heterogeneity of dark septate endophytic fungi.</title>
        <authorList>
            <person name="Knapp D.G."/>
            <person name="Nemeth J.B."/>
            <person name="Barry K."/>
            <person name="Hainaut M."/>
            <person name="Henrissat B."/>
            <person name="Johnson J."/>
            <person name="Kuo A."/>
            <person name="Lim J.H.P."/>
            <person name="Lipzen A."/>
            <person name="Nolan M."/>
            <person name="Ohm R.A."/>
            <person name="Tamas L."/>
            <person name="Grigoriev I.V."/>
            <person name="Spatafora J.W."/>
            <person name="Nagy L.G."/>
            <person name="Kovacs G.M."/>
        </authorList>
    </citation>
    <scope>NUCLEOTIDE SEQUENCE [LARGE SCALE GENOMIC DNA]</scope>
    <source>
        <strain evidence="2 3">DSE2036</strain>
    </source>
</reference>
<feature type="compositionally biased region" description="Low complexity" evidence="1">
    <location>
        <begin position="720"/>
        <end position="736"/>
    </location>
</feature>
<feature type="region of interest" description="Disordered" evidence="1">
    <location>
        <begin position="248"/>
        <end position="268"/>
    </location>
</feature>
<dbReference type="OrthoDB" id="3798150at2759"/>
<gene>
    <name evidence="2" type="ORF">DM02DRAFT_619303</name>
</gene>
<feature type="region of interest" description="Disordered" evidence="1">
    <location>
        <begin position="28"/>
        <end position="54"/>
    </location>
</feature>
<feature type="compositionally biased region" description="Basic residues" evidence="1">
    <location>
        <begin position="929"/>
        <end position="940"/>
    </location>
</feature>
<feature type="region of interest" description="Disordered" evidence="1">
    <location>
        <begin position="423"/>
        <end position="442"/>
    </location>
</feature>
<keyword evidence="3" id="KW-1185">Reference proteome</keyword>
<feature type="compositionally biased region" description="Basic and acidic residues" evidence="1">
    <location>
        <begin position="913"/>
        <end position="923"/>
    </location>
</feature>
<accession>A0A2V1D5U6</accession>
<feature type="region of interest" description="Disordered" evidence="1">
    <location>
        <begin position="522"/>
        <end position="543"/>
    </location>
</feature>
<evidence type="ECO:0000256" key="1">
    <source>
        <dbReference type="SAM" id="MobiDB-lite"/>
    </source>
</evidence>
<dbReference type="EMBL" id="KZ805592">
    <property type="protein sequence ID" value="PVH93401.1"/>
    <property type="molecule type" value="Genomic_DNA"/>
</dbReference>
<feature type="compositionally biased region" description="Polar residues" evidence="1">
    <location>
        <begin position="401"/>
        <end position="417"/>
    </location>
</feature>
<evidence type="ECO:0000313" key="3">
    <source>
        <dbReference type="Proteomes" id="UP000244855"/>
    </source>
</evidence>
<organism evidence="2 3">
    <name type="scientific">Periconia macrospinosa</name>
    <dbReference type="NCBI Taxonomy" id="97972"/>
    <lineage>
        <taxon>Eukaryota</taxon>
        <taxon>Fungi</taxon>
        <taxon>Dikarya</taxon>
        <taxon>Ascomycota</taxon>
        <taxon>Pezizomycotina</taxon>
        <taxon>Dothideomycetes</taxon>
        <taxon>Pleosporomycetidae</taxon>
        <taxon>Pleosporales</taxon>
        <taxon>Massarineae</taxon>
        <taxon>Periconiaceae</taxon>
        <taxon>Periconia</taxon>
    </lineage>
</organism>
<feature type="compositionally biased region" description="Pro residues" evidence="1">
    <location>
        <begin position="737"/>
        <end position="746"/>
    </location>
</feature>
<feature type="compositionally biased region" description="Low complexity" evidence="1">
    <location>
        <begin position="747"/>
        <end position="762"/>
    </location>
</feature>
<feature type="region of interest" description="Disordered" evidence="1">
    <location>
        <begin position="323"/>
        <end position="345"/>
    </location>
</feature>
<dbReference type="Proteomes" id="UP000244855">
    <property type="component" value="Unassembled WGS sequence"/>
</dbReference>
<feature type="region of interest" description="Disordered" evidence="1">
    <location>
        <begin position="569"/>
        <end position="599"/>
    </location>
</feature>
<proteinExistence type="predicted"/>
<feature type="compositionally biased region" description="Pro residues" evidence="1">
    <location>
        <begin position="676"/>
        <end position="686"/>
    </location>
</feature>
<sequence>MAGATSYLQNRPHISQAISPARYRSASPAAASARNLGRRPETGNNDPGRPSMAVSRASSENVVKVFSSLPTVFDFADYTTTRGNVPGDTQIFINLIQRVRHDVAEVSRLYETRAVTEYLKAWPDKKLGIDTILLDIQRALNEIGTMMEAVRIAGDDGGPASLRRKFEWVISHQKQFLRKQQHLASCHQSLTGTLQVFYTTDRSFATREEGDDILQGPHSRHRFRLSLQNNSLPSILVSGVEANHIDMPASNSPVELPGSTPEDLPDPDSWDLYAPPRRQRSLSASAVSTSPTAMNVPEVKVSAQTKPVQVYIAYNPTFSTIPAKPRVTDTNETNPYDPDKEDERAANAPEVVPIVAPEVVASPIDDSSLTQQVVTLQLDQSGIPPPMISPLAESHPRLDHSNSNQDTPAQESNQKQFRSIITQWPARSSSKVPPQVPSPRKTFHKIKPLPLYTRSKSSDAIRRPRALSESLRNLEDKARASFDSKPRPMPTVEEKPTEVYSTAASVRLSAVSLLPAENKGPRVKEVTVKKPPTRSQTLPMELPDFSSTGSLMEELSHWVLPPGARTSYHSLDTNGSLDASTPATSAGGSPVTNNSRDTKETELVVVSSNAAVSAEAIKSPHSMFRLFPSTPTTPGLPTRAPPPLPKDLLPRIEKPKMLVLEKPAITRPNESTPISPEGPAPKLPPRPRLEVTEPSNEELQNTNAPEVEEPAPALPPRPAPQRSLSPSGPPISLESPLPSPQGPLPALPLRRLSPQASSSSLSTEEGNSTKSLKRSRKPRISIRPNVSRVRSPSPQFQEDRSPTPQPQSRAPSPADKALPIPPELRSLSEQLKQPEPTPVTPSETSRPTRAKVDVTMEAHPGTLVKVVPSFPHSAPSEPGSPPPTASGNMMELPPIEISHSHPEVVPGGCDGVSAREAETKCESKVTAQTKRRRAQARRMRAAVADD</sequence>
<dbReference type="AlphaFoldDB" id="A0A2V1D5U6"/>
<feature type="compositionally biased region" description="Polar residues" evidence="1">
    <location>
        <begin position="693"/>
        <end position="703"/>
    </location>
</feature>
<feature type="region of interest" description="Disordered" evidence="1">
    <location>
        <begin position="380"/>
        <end position="417"/>
    </location>
</feature>
<feature type="compositionally biased region" description="Basic residues" evidence="1">
    <location>
        <begin position="771"/>
        <end position="780"/>
    </location>
</feature>
<feature type="compositionally biased region" description="Polar residues" evidence="1">
    <location>
        <begin position="569"/>
        <end position="595"/>
    </location>
</feature>
<feature type="region of interest" description="Disordered" evidence="1">
    <location>
        <begin position="624"/>
        <end position="946"/>
    </location>
</feature>
<evidence type="ECO:0000313" key="2">
    <source>
        <dbReference type="EMBL" id="PVH93401.1"/>
    </source>
</evidence>
<name>A0A2V1D5U6_9PLEO</name>